<dbReference type="KEGG" id="cch:Cag_1072"/>
<organism evidence="2">
    <name type="scientific">Chlorobium chlorochromatii (strain CaD3)</name>
    <dbReference type="NCBI Taxonomy" id="340177"/>
    <lineage>
        <taxon>Bacteria</taxon>
        <taxon>Pseudomonadati</taxon>
        <taxon>Chlorobiota</taxon>
        <taxon>Chlorobiia</taxon>
        <taxon>Chlorobiales</taxon>
        <taxon>Chlorobiaceae</taxon>
        <taxon>Chlorobium/Pelodictyon group</taxon>
        <taxon>Chlorobium</taxon>
    </lineage>
</organism>
<dbReference type="EMBL" id="CP000108">
    <property type="protein sequence ID" value="ABB28334.1"/>
    <property type="molecule type" value="Genomic_DNA"/>
</dbReference>
<dbReference type="InterPro" id="IPR013132">
    <property type="entry name" value="PseI/NeuA/B-like_N"/>
</dbReference>
<accession>Q3ARP1</accession>
<dbReference type="HOGENOM" id="CLU_040465_1_1_10"/>
<gene>
    <name evidence="2" type="ordered locus">Cag_1072</name>
</gene>
<name>Q3ARP1_CHLCH</name>
<feature type="domain" description="PseI/NeuA/B-like" evidence="1">
    <location>
        <begin position="40"/>
        <end position="276"/>
    </location>
</feature>
<dbReference type="SUPFAM" id="SSF51569">
    <property type="entry name" value="Aldolase"/>
    <property type="match status" value="1"/>
</dbReference>
<proteinExistence type="predicted"/>
<dbReference type="InterPro" id="IPR013785">
    <property type="entry name" value="Aldolase_TIM"/>
</dbReference>
<dbReference type="AlphaFoldDB" id="Q3ARP1"/>
<dbReference type="STRING" id="340177.Cag_1072"/>
<dbReference type="EC" id="2.5.1.56" evidence="2"/>
<evidence type="ECO:0000313" key="2">
    <source>
        <dbReference type="EMBL" id="ABB28334.1"/>
    </source>
</evidence>
<dbReference type="Gene3D" id="3.20.20.70">
    <property type="entry name" value="Aldolase class I"/>
    <property type="match status" value="1"/>
</dbReference>
<dbReference type="GO" id="GO:0050462">
    <property type="term" value="F:N-acetylneuraminate synthase activity"/>
    <property type="evidence" value="ECO:0007669"/>
    <property type="project" value="UniProtKB-EC"/>
</dbReference>
<reference evidence="2" key="1">
    <citation type="submission" date="2005-08" db="EMBL/GenBank/DDBJ databases">
        <title>Complete sequence of Chlorobium chlorochromatii CaD3.</title>
        <authorList>
            <person name="Copeland A."/>
            <person name="Lucas S."/>
            <person name="Lapidus A."/>
            <person name="Barry K."/>
            <person name="Detter J.C."/>
            <person name="Glavina T."/>
            <person name="Hammon N."/>
            <person name="Israni S."/>
            <person name="Pitluck S."/>
            <person name="Bryant D."/>
            <person name="Schmutz J."/>
            <person name="Larimer F."/>
            <person name="Land M."/>
            <person name="Kyrpides N."/>
            <person name="Ivanova N."/>
            <person name="Richardson P."/>
        </authorList>
    </citation>
    <scope>NUCLEOTIDE SEQUENCE [LARGE SCALE GENOMIC DNA]</scope>
    <source>
        <strain evidence="2">CaD3</strain>
    </source>
</reference>
<dbReference type="PANTHER" id="PTHR42966:SF3">
    <property type="entry name" value="BLR5971 PROTEIN"/>
    <property type="match status" value="1"/>
</dbReference>
<dbReference type="PANTHER" id="PTHR42966">
    <property type="entry name" value="N-ACETYLNEURAMINATE SYNTHASE"/>
    <property type="match status" value="1"/>
</dbReference>
<dbReference type="GO" id="GO:0016051">
    <property type="term" value="P:carbohydrate biosynthetic process"/>
    <property type="evidence" value="ECO:0007669"/>
    <property type="project" value="InterPro"/>
</dbReference>
<protein>
    <submittedName>
        <fullName evidence="2">N-acetylneuraminate synthase</fullName>
        <ecNumber evidence="2">2.5.1.56</ecNumber>
    </submittedName>
</protein>
<sequence length="293" mass="32452">MIVMAEIRIGSRMVGNGHPVFVIGEIGINHNGSLENAFKLIEGAARAGCDAVKFQKRTPDLCVPKDQRDIERDTPWGRMKYIDYRYKVEFGKEEYAAIDGCCKEHGIEWFASCWDEEAVDFMEQFTPPCYKAASASLTDLPLLKKTATTGRSLIISTGMSTMEEVERTVAELGMEKLLIAHTNSTYPSPIDELNLRMITTLKALYPEVPIGYSGHEVGLATTWAAVALGATFVERHITLDRAMWGSDQAASVELSGLAKLVENIRDIEKALGDGVKRLYEGEAAARKKLRRTS</sequence>
<dbReference type="Pfam" id="PF03102">
    <property type="entry name" value="NeuB"/>
    <property type="match status" value="1"/>
</dbReference>
<dbReference type="GO" id="GO:0047444">
    <property type="term" value="F:N-acylneuraminate-9-phosphate synthase activity"/>
    <property type="evidence" value="ECO:0007669"/>
    <property type="project" value="TreeGrafter"/>
</dbReference>
<dbReference type="InterPro" id="IPR051690">
    <property type="entry name" value="PseI-like"/>
</dbReference>
<evidence type="ECO:0000259" key="1">
    <source>
        <dbReference type="Pfam" id="PF03102"/>
    </source>
</evidence>
<keyword evidence="2" id="KW-0808">Transferase</keyword>
<dbReference type="eggNOG" id="COG2089">
    <property type="taxonomic scope" value="Bacteria"/>
</dbReference>